<sequence length="64" mass="6945">MKVYSCLLPTPARRHSCRSVMGESVRFSSFVNGARCSGPNLRGSQDACMAWYASGAGSRWISVT</sequence>
<organism evidence="1 2">
    <name type="scientific">Methanogenium organophilum</name>
    <dbReference type="NCBI Taxonomy" id="2199"/>
    <lineage>
        <taxon>Archaea</taxon>
        <taxon>Methanobacteriati</taxon>
        <taxon>Methanobacteriota</taxon>
        <taxon>Stenosarchaea group</taxon>
        <taxon>Methanomicrobia</taxon>
        <taxon>Methanomicrobiales</taxon>
        <taxon>Methanomicrobiaceae</taxon>
        <taxon>Methanogenium</taxon>
    </lineage>
</organism>
<reference evidence="1" key="1">
    <citation type="submission" date="2022-11" db="EMBL/GenBank/DDBJ databases">
        <title>Complete genome sequence of Methanogenium organophilum DSM 3596.</title>
        <authorList>
            <person name="Chen S.-C."/>
            <person name="Lai S.-J."/>
            <person name="You Y.-T."/>
        </authorList>
    </citation>
    <scope>NUCLEOTIDE SEQUENCE</scope>
    <source>
        <strain evidence="1">DSM 3596</strain>
    </source>
</reference>
<gene>
    <name evidence="1" type="ORF">OU421_08850</name>
</gene>
<name>A0A9X9T7M0_METOG</name>
<dbReference type="Proteomes" id="UP001163096">
    <property type="component" value="Chromosome"/>
</dbReference>
<dbReference type="GeneID" id="76835206"/>
<dbReference type="RefSeq" id="WP_268185738.1">
    <property type="nucleotide sequence ID" value="NZ_CP113361.1"/>
</dbReference>
<dbReference type="AlphaFoldDB" id="A0A9X9T7M0"/>
<dbReference type="KEGG" id="mou:OU421_08850"/>
<evidence type="ECO:0000313" key="2">
    <source>
        <dbReference type="Proteomes" id="UP001163096"/>
    </source>
</evidence>
<keyword evidence="2" id="KW-1185">Reference proteome</keyword>
<evidence type="ECO:0000313" key="1">
    <source>
        <dbReference type="EMBL" id="WAI00536.1"/>
    </source>
</evidence>
<accession>A0A9X9T7M0</accession>
<proteinExistence type="predicted"/>
<dbReference type="EMBL" id="CP113361">
    <property type="protein sequence ID" value="WAI00536.1"/>
    <property type="molecule type" value="Genomic_DNA"/>
</dbReference>
<protein>
    <submittedName>
        <fullName evidence="1">Uncharacterized protein</fullName>
    </submittedName>
</protein>